<dbReference type="GO" id="GO:0003677">
    <property type="term" value="F:DNA binding"/>
    <property type="evidence" value="ECO:0007669"/>
    <property type="project" value="UniProtKB-KW"/>
</dbReference>
<protein>
    <submittedName>
        <fullName evidence="6">Unannotated protein</fullName>
    </submittedName>
</protein>
<dbReference type="SUPFAM" id="SSF48008">
    <property type="entry name" value="GntR ligand-binding domain-like"/>
    <property type="match status" value="1"/>
</dbReference>
<reference evidence="6" key="1">
    <citation type="submission" date="2020-05" db="EMBL/GenBank/DDBJ databases">
        <authorList>
            <person name="Chiriac C."/>
            <person name="Salcher M."/>
            <person name="Ghai R."/>
            <person name="Kavagutti S V."/>
        </authorList>
    </citation>
    <scope>NUCLEOTIDE SEQUENCE</scope>
</reference>
<keyword evidence="4" id="KW-1133">Transmembrane helix</keyword>
<keyword evidence="1" id="KW-0805">Transcription regulation</keyword>
<keyword evidence="4" id="KW-0812">Transmembrane</keyword>
<dbReference type="InterPro" id="IPR008920">
    <property type="entry name" value="TF_FadR/GntR_C"/>
</dbReference>
<dbReference type="AlphaFoldDB" id="A0A6J5ZXA8"/>
<dbReference type="Gene3D" id="1.20.120.530">
    <property type="entry name" value="GntR ligand-binding domain-like"/>
    <property type="match status" value="1"/>
</dbReference>
<keyword evidence="4" id="KW-0472">Membrane</keyword>
<organism evidence="6">
    <name type="scientific">freshwater metagenome</name>
    <dbReference type="NCBI Taxonomy" id="449393"/>
    <lineage>
        <taxon>unclassified sequences</taxon>
        <taxon>metagenomes</taxon>
        <taxon>ecological metagenomes</taxon>
    </lineage>
</organism>
<gene>
    <name evidence="6" type="ORF">UFOPK3547_01632</name>
</gene>
<sequence>MKLDIAFHRELISASGLSPLMAFTDVLAVFFGRFRDSVRKAEWSCGIESHQRVIDALKAGRVQEADKELRTHIESHRERI</sequence>
<accession>A0A6J5ZXA8</accession>
<proteinExistence type="predicted"/>
<evidence type="ECO:0000256" key="4">
    <source>
        <dbReference type="SAM" id="Phobius"/>
    </source>
</evidence>
<dbReference type="EMBL" id="CAESAN010000190">
    <property type="protein sequence ID" value="CAB4347284.1"/>
    <property type="molecule type" value="Genomic_DNA"/>
</dbReference>
<feature type="domain" description="GntR C-terminal" evidence="5">
    <location>
        <begin position="2"/>
        <end position="74"/>
    </location>
</feature>
<feature type="transmembrane region" description="Helical" evidence="4">
    <location>
        <begin position="12"/>
        <end position="31"/>
    </location>
</feature>
<name>A0A6J5ZXA8_9ZZZZ</name>
<dbReference type="InterPro" id="IPR011711">
    <property type="entry name" value="GntR_C"/>
</dbReference>
<keyword evidence="2" id="KW-0238">DNA-binding</keyword>
<keyword evidence="3" id="KW-0804">Transcription</keyword>
<evidence type="ECO:0000313" key="6">
    <source>
        <dbReference type="EMBL" id="CAB4347284.1"/>
    </source>
</evidence>
<evidence type="ECO:0000256" key="1">
    <source>
        <dbReference type="ARBA" id="ARBA00023015"/>
    </source>
</evidence>
<evidence type="ECO:0000259" key="5">
    <source>
        <dbReference type="Pfam" id="PF07729"/>
    </source>
</evidence>
<dbReference type="Pfam" id="PF07729">
    <property type="entry name" value="FCD"/>
    <property type="match status" value="1"/>
</dbReference>
<evidence type="ECO:0000256" key="3">
    <source>
        <dbReference type="ARBA" id="ARBA00023163"/>
    </source>
</evidence>
<evidence type="ECO:0000256" key="2">
    <source>
        <dbReference type="ARBA" id="ARBA00023125"/>
    </source>
</evidence>